<accession>A0A224Y6A8</accession>
<feature type="transmembrane region" description="Helical" evidence="1">
    <location>
        <begin position="12"/>
        <end position="34"/>
    </location>
</feature>
<organism evidence="2">
    <name type="scientific">Panstrongylus lignarius</name>
    <dbReference type="NCBI Taxonomy" id="156445"/>
    <lineage>
        <taxon>Eukaryota</taxon>
        <taxon>Metazoa</taxon>
        <taxon>Ecdysozoa</taxon>
        <taxon>Arthropoda</taxon>
        <taxon>Hexapoda</taxon>
        <taxon>Insecta</taxon>
        <taxon>Pterygota</taxon>
        <taxon>Neoptera</taxon>
        <taxon>Paraneoptera</taxon>
        <taxon>Hemiptera</taxon>
        <taxon>Heteroptera</taxon>
        <taxon>Panheteroptera</taxon>
        <taxon>Cimicomorpha</taxon>
        <taxon>Reduviidae</taxon>
        <taxon>Triatominae</taxon>
        <taxon>Panstrongylus</taxon>
    </lineage>
</organism>
<sequence length="68" mass="7525">MVDNHTLVVLSLTIRIIRILIPPIMVHLIILLAVQAVPVDRELVLAVRVVEVVETRTAAILQEIAVLV</sequence>
<keyword evidence="1" id="KW-0472">Membrane</keyword>
<evidence type="ECO:0000313" key="2">
    <source>
        <dbReference type="EMBL" id="JAW16263.1"/>
    </source>
</evidence>
<proteinExistence type="predicted"/>
<keyword evidence="1" id="KW-1133">Transmembrane helix</keyword>
<keyword evidence="1" id="KW-0812">Transmembrane</keyword>
<protein>
    <submittedName>
        <fullName evidence="2">Uncharacterized protein</fullName>
    </submittedName>
</protein>
<dbReference type="AlphaFoldDB" id="A0A224Y6A8"/>
<dbReference type="EMBL" id="GFTR01000163">
    <property type="protein sequence ID" value="JAW16263.1"/>
    <property type="molecule type" value="Transcribed_RNA"/>
</dbReference>
<evidence type="ECO:0000256" key="1">
    <source>
        <dbReference type="SAM" id="Phobius"/>
    </source>
</evidence>
<reference evidence="2" key="1">
    <citation type="journal article" date="2018" name="PLoS Negl. Trop. Dis.">
        <title>An insight into the salivary gland and fat body transcriptome of Panstrongylus lignarius (Hemiptera: Heteroptera), the main vector of Chagas disease in Peru.</title>
        <authorList>
            <person name="Nevoa J.C."/>
            <person name="Mendes M.T."/>
            <person name="da Silva M.V."/>
            <person name="Soares S.C."/>
            <person name="Oliveira C.J.F."/>
            <person name="Ribeiro J.M.C."/>
        </authorList>
    </citation>
    <scope>NUCLEOTIDE SEQUENCE</scope>
</reference>
<name>A0A224Y6A8_9HEMI</name>